<gene>
    <name evidence="2" type="ORF">H6G03_29710</name>
</gene>
<keyword evidence="1" id="KW-0175">Coiled coil</keyword>
<evidence type="ECO:0000313" key="2">
    <source>
        <dbReference type="EMBL" id="MBD2185203.1"/>
    </source>
</evidence>
<keyword evidence="3" id="KW-1185">Reference proteome</keyword>
<reference evidence="2" key="2">
    <citation type="submission" date="2020-08" db="EMBL/GenBank/DDBJ databases">
        <authorList>
            <person name="Chen M."/>
            <person name="Teng W."/>
            <person name="Zhao L."/>
            <person name="Hu C."/>
            <person name="Zhou Y."/>
            <person name="Han B."/>
            <person name="Song L."/>
            <person name="Shu W."/>
        </authorList>
    </citation>
    <scope>NUCLEOTIDE SEQUENCE</scope>
    <source>
        <strain evidence="2">FACHB-1375</strain>
    </source>
</reference>
<protein>
    <submittedName>
        <fullName evidence="2">Uncharacterized protein</fullName>
    </submittedName>
</protein>
<sequence length="56" mass="6575">MTKPSLNEQQLAELDEVLNFAKEVEQKIKEFSEESEKIAQKWQRRAEDKRAAAVQK</sequence>
<evidence type="ECO:0000256" key="1">
    <source>
        <dbReference type="SAM" id="Coils"/>
    </source>
</evidence>
<dbReference type="Proteomes" id="UP000641646">
    <property type="component" value="Unassembled WGS sequence"/>
</dbReference>
<comment type="caution">
    <text evidence="2">The sequence shown here is derived from an EMBL/GenBank/DDBJ whole genome shotgun (WGS) entry which is preliminary data.</text>
</comment>
<evidence type="ECO:0000313" key="3">
    <source>
        <dbReference type="Proteomes" id="UP000641646"/>
    </source>
</evidence>
<feature type="coiled-coil region" evidence="1">
    <location>
        <begin position="14"/>
        <end position="41"/>
    </location>
</feature>
<organism evidence="2 3">
    <name type="scientific">Aerosakkonema funiforme FACHB-1375</name>
    <dbReference type="NCBI Taxonomy" id="2949571"/>
    <lineage>
        <taxon>Bacteria</taxon>
        <taxon>Bacillati</taxon>
        <taxon>Cyanobacteriota</taxon>
        <taxon>Cyanophyceae</taxon>
        <taxon>Oscillatoriophycideae</taxon>
        <taxon>Aerosakkonematales</taxon>
        <taxon>Aerosakkonemataceae</taxon>
        <taxon>Aerosakkonema</taxon>
    </lineage>
</organism>
<accession>A0A926VK64</accession>
<dbReference type="AlphaFoldDB" id="A0A926VK64"/>
<proteinExistence type="predicted"/>
<reference evidence="2" key="1">
    <citation type="journal article" date="2015" name="ISME J.">
        <title>Draft Genome Sequence of Streptomyces incarnatus NRRL8089, which Produces the Nucleoside Antibiotic Sinefungin.</title>
        <authorList>
            <person name="Oshima K."/>
            <person name="Hattori M."/>
            <person name="Shimizu H."/>
            <person name="Fukuda K."/>
            <person name="Nemoto M."/>
            <person name="Inagaki K."/>
            <person name="Tamura T."/>
        </authorList>
    </citation>
    <scope>NUCLEOTIDE SEQUENCE</scope>
    <source>
        <strain evidence="2">FACHB-1375</strain>
    </source>
</reference>
<dbReference type="EMBL" id="JACJPW010000111">
    <property type="protein sequence ID" value="MBD2185203.1"/>
    <property type="molecule type" value="Genomic_DNA"/>
</dbReference>
<dbReference type="RefSeq" id="WP_190473128.1">
    <property type="nucleotide sequence ID" value="NZ_JACJPW010000111.1"/>
</dbReference>
<name>A0A926VK64_9CYAN</name>